<feature type="non-terminal residue" evidence="1">
    <location>
        <position position="1"/>
    </location>
</feature>
<accession>A0ACA9LS83</accession>
<name>A0ACA9LS83_9GLOM</name>
<evidence type="ECO:0000313" key="1">
    <source>
        <dbReference type="EMBL" id="CAG8537874.1"/>
    </source>
</evidence>
<proteinExistence type="predicted"/>
<gene>
    <name evidence="1" type="ORF">ACOLOM_LOCUS4347</name>
</gene>
<evidence type="ECO:0000313" key="2">
    <source>
        <dbReference type="Proteomes" id="UP000789525"/>
    </source>
</evidence>
<sequence>ETALLNWIKLKPDDIITIIIITSNTLEKTTMLKKELLPTTTMERNDISLINTEAH</sequence>
<protein>
    <submittedName>
        <fullName evidence="1">13641_t:CDS:1</fullName>
    </submittedName>
</protein>
<reference evidence="1" key="1">
    <citation type="submission" date="2021-06" db="EMBL/GenBank/DDBJ databases">
        <authorList>
            <person name="Kallberg Y."/>
            <person name="Tangrot J."/>
            <person name="Rosling A."/>
        </authorList>
    </citation>
    <scope>NUCLEOTIDE SEQUENCE</scope>
    <source>
        <strain evidence="1">CL356</strain>
    </source>
</reference>
<organism evidence="1 2">
    <name type="scientific">Acaulospora colombiana</name>
    <dbReference type="NCBI Taxonomy" id="27376"/>
    <lineage>
        <taxon>Eukaryota</taxon>
        <taxon>Fungi</taxon>
        <taxon>Fungi incertae sedis</taxon>
        <taxon>Mucoromycota</taxon>
        <taxon>Glomeromycotina</taxon>
        <taxon>Glomeromycetes</taxon>
        <taxon>Diversisporales</taxon>
        <taxon>Acaulosporaceae</taxon>
        <taxon>Acaulospora</taxon>
    </lineage>
</organism>
<keyword evidence="2" id="KW-1185">Reference proteome</keyword>
<dbReference type="EMBL" id="CAJVPT010007130">
    <property type="protein sequence ID" value="CAG8537874.1"/>
    <property type="molecule type" value="Genomic_DNA"/>
</dbReference>
<dbReference type="Proteomes" id="UP000789525">
    <property type="component" value="Unassembled WGS sequence"/>
</dbReference>
<comment type="caution">
    <text evidence="1">The sequence shown here is derived from an EMBL/GenBank/DDBJ whole genome shotgun (WGS) entry which is preliminary data.</text>
</comment>